<gene>
    <name evidence="8" type="ORF">F0562_028875</name>
</gene>
<proteinExistence type="predicted"/>
<protein>
    <submittedName>
        <fullName evidence="8">Uncharacterized protein</fullName>
    </submittedName>
</protein>
<evidence type="ECO:0000313" key="8">
    <source>
        <dbReference type="EMBL" id="KAA8536397.1"/>
    </source>
</evidence>
<dbReference type="InterPro" id="IPR001906">
    <property type="entry name" value="Terpene_synth_N"/>
</dbReference>
<reference evidence="8 9" key="1">
    <citation type="submission" date="2019-09" db="EMBL/GenBank/DDBJ databases">
        <title>A chromosome-level genome assembly of the Chinese tupelo Nyssa sinensis.</title>
        <authorList>
            <person name="Yang X."/>
            <person name="Kang M."/>
            <person name="Yang Y."/>
            <person name="Xiong H."/>
            <person name="Wang M."/>
            <person name="Zhang Z."/>
            <person name="Wang Z."/>
            <person name="Wu H."/>
            <person name="Ma T."/>
            <person name="Liu J."/>
            <person name="Xi Z."/>
        </authorList>
    </citation>
    <scope>NUCLEOTIDE SEQUENCE [LARGE SCALE GENOMIC DNA]</scope>
    <source>
        <strain evidence="8">J267</strain>
        <tissue evidence="8">Leaf</tissue>
    </source>
</reference>
<dbReference type="Pfam" id="PF01397">
    <property type="entry name" value="Terpene_synth"/>
    <property type="match status" value="1"/>
</dbReference>
<dbReference type="EMBL" id="CM018039">
    <property type="protein sequence ID" value="KAA8536397.1"/>
    <property type="molecule type" value="Genomic_DNA"/>
</dbReference>
<dbReference type="GO" id="GO:0006886">
    <property type="term" value="P:intracellular protein transport"/>
    <property type="evidence" value="ECO:0007669"/>
    <property type="project" value="InterPro"/>
</dbReference>
<keyword evidence="2" id="KW-0479">Metal-binding</keyword>
<organism evidence="8 9">
    <name type="scientific">Nyssa sinensis</name>
    <dbReference type="NCBI Taxonomy" id="561372"/>
    <lineage>
        <taxon>Eukaryota</taxon>
        <taxon>Viridiplantae</taxon>
        <taxon>Streptophyta</taxon>
        <taxon>Embryophyta</taxon>
        <taxon>Tracheophyta</taxon>
        <taxon>Spermatophyta</taxon>
        <taxon>Magnoliopsida</taxon>
        <taxon>eudicotyledons</taxon>
        <taxon>Gunneridae</taxon>
        <taxon>Pentapetalae</taxon>
        <taxon>asterids</taxon>
        <taxon>Cornales</taxon>
        <taxon>Nyssaceae</taxon>
        <taxon>Nyssa</taxon>
    </lineage>
</organism>
<dbReference type="Proteomes" id="UP000325577">
    <property type="component" value="Linkage Group LG16"/>
</dbReference>
<dbReference type="InterPro" id="IPR005630">
    <property type="entry name" value="Terpene_synthase_metal-bd"/>
</dbReference>
<dbReference type="PANTHER" id="PTHR31225:SF9">
    <property type="entry name" value="TERPENE SYNTHASE 10"/>
    <property type="match status" value="1"/>
</dbReference>
<feature type="domain" description="Terpene synthase metal-binding" evidence="6">
    <location>
        <begin position="423"/>
        <end position="660"/>
    </location>
</feature>
<dbReference type="FunFam" id="1.10.600.10:FF:000007">
    <property type="entry name" value="Isoprene synthase, chloroplastic"/>
    <property type="match status" value="1"/>
</dbReference>
<evidence type="ECO:0000259" key="6">
    <source>
        <dbReference type="Pfam" id="PF03936"/>
    </source>
</evidence>
<dbReference type="Pfam" id="PF04840">
    <property type="entry name" value="Vps16_C"/>
    <property type="match status" value="1"/>
</dbReference>
<dbReference type="SUPFAM" id="SSF48239">
    <property type="entry name" value="Terpenoid cyclases/Protein prenyltransferases"/>
    <property type="match status" value="1"/>
</dbReference>
<keyword evidence="9" id="KW-1185">Reference proteome</keyword>
<sequence length="718" mass="82457">MSLLLCLELQCHNGHNRKLPNSDWIRNYTQFAVNEHNEKEEVVIMHWACSKITASLAIPNATLLEILLDKLKLCKGISYAAVAAHADKNGRLKLAAMLVEHEPRSSKQVPLLLSIGEEDTALTKATESGDTDLVYLVLFHIWQKRPSLEFFGTIQARPLARDLFISYARAMATINLVPSTGRTLLWTYIRQIPRTSVPARAGAAGGGGSPSPVQCGTMAATPSRRSANYQPSIWEYNYIQSLNSDYVGETYKRQSEKLKEQVKMMLDKLVEPLDQLELIDNLQRLGVSYHFEDEIKKILKSIYNNFKSHDSWNKEDLYATALHFRLLRQHGYDVSQEVFEYFKDETGSFKASLCEDTKGMLYLYEASYLLVNGESNLELAREFTTKHLKENLEQDMEHNLAILVQHAMELPLHWRMLSWWKSTCLGEKLSFARDRLMENFLWTVGVIFEPQYGYCRRMSTKVNALITTIDDVYDVYGTLDELELFTDAVERWDINAMGQLPDYMKICFLALYNSINGMAYDALKHQGSDIISYLKKAWTDICKSYLREAKWYFNGYTPTLEEYLNNAWISISAPVILVHAYFFVTNPITNEALECLDQYHNIIRWSSMILRLADDLGTSSDELKRGDVPKSIQCYMHETGASEEDAREHIRFLISETWKKMNEDRVAESPFSETFIGIAMNLARMAQCMYQHGDGHGIQDRETKDRVLSLLIEPIPLI</sequence>
<feature type="region of interest" description="Disordered" evidence="4">
    <location>
        <begin position="200"/>
        <end position="219"/>
    </location>
</feature>
<dbReference type="AlphaFoldDB" id="A0A5J5B3K9"/>
<feature type="domain" description="Vps16 C-terminal" evidence="7">
    <location>
        <begin position="77"/>
        <end position="172"/>
    </location>
</feature>
<dbReference type="InterPro" id="IPR008930">
    <property type="entry name" value="Terpenoid_cyclase/PrenylTrfase"/>
</dbReference>
<accession>A0A5J5B3K9</accession>
<evidence type="ECO:0000259" key="5">
    <source>
        <dbReference type="Pfam" id="PF01397"/>
    </source>
</evidence>
<dbReference type="Pfam" id="PF03936">
    <property type="entry name" value="Terpene_synth_C"/>
    <property type="match status" value="1"/>
</dbReference>
<evidence type="ECO:0000256" key="3">
    <source>
        <dbReference type="ARBA" id="ARBA00022842"/>
    </source>
</evidence>
<dbReference type="CDD" id="cd00684">
    <property type="entry name" value="Terpene_cyclase_plant_C1"/>
    <property type="match status" value="1"/>
</dbReference>
<evidence type="ECO:0000259" key="7">
    <source>
        <dbReference type="Pfam" id="PF04840"/>
    </source>
</evidence>
<evidence type="ECO:0000256" key="2">
    <source>
        <dbReference type="ARBA" id="ARBA00022723"/>
    </source>
</evidence>
<dbReference type="SFLD" id="SFLDG01019">
    <property type="entry name" value="Terpene_Cyclase_Like_1_C_Termi"/>
    <property type="match status" value="1"/>
</dbReference>
<dbReference type="Gene3D" id="1.10.600.10">
    <property type="entry name" value="Farnesyl Diphosphate Synthase"/>
    <property type="match status" value="1"/>
</dbReference>
<dbReference type="GO" id="GO:0005737">
    <property type="term" value="C:cytoplasm"/>
    <property type="evidence" value="ECO:0007669"/>
    <property type="project" value="InterPro"/>
</dbReference>
<dbReference type="GO" id="GO:0016102">
    <property type="term" value="P:diterpenoid biosynthetic process"/>
    <property type="evidence" value="ECO:0007669"/>
    <property type="project" value="InterPro"/>
</dbReference>
<dbReference type="GO" id="GO:0010333">
    <property type="term" value="F:terpene synthase activity"/>
    <property type="evidence" value="ECO:0007669"/>
    <property type="project" value="InterPro"/>
</dbReference>
<dbReference type="OrthoDB" id="1936865at2759"/>
<dbReference type="SFLD" id="SFLDS00005">
    <property type="entry name" value="Isoprenoid_Synthase_Type_I"/>
    <property type="match status" value="1"/>
</dbReference>
<dbReference type="InterPro" id="IPR034741">
    <property type="entry name" value="Terpene_cyclase-like_1_C"/>
</dbReference>
<name>A0A5J5B3K9_9ASTE</name>
<feature type="domain" description="Terpene synthase N-terminal" evidence="5">
    <location>
        <begin position="233"/>
        <end position="408"/>
    </location>
</feature>
<dbReference type="InterPro" id="IPR050148">
    <property type="entry name" value="Terpene_synthase-like"/>
</dbReference>
<evidence type="ECO:0000256" key="4">
    <source>
        <dbReference type="SAM" id="MobiDB-lite"/>
    </source>
</evidence>
<evidence type="ECO:0000313" key="9">
    <source>
        <dbReference type="Proteomes" id="UP000325577"/>
    </source>
</evidence>
<dbReference type="FunFam" id="1.50.10.130:FF:000001">
    <property type="entry name" value="Isoprene synthase, chloroplastic"/>
    <property type="match status" value="1"/>
</dbReference>
<dbReference type="InterPro" id="IPR044814">
    <property type="entry name" value="Terpene_cyclase_plant_C1"/>
</dbReference>
<evidence type="ECO:0000256" key="1">
    <source>
        <dbReference type="ARBA" id="ARBA00001946"/>
    </source>
</evidence>
<dbReference type="SUPFAM" id="SSF48576">
    <property type="entry name" value="Terpenoid synthases"/>
    <property type="match status" value="1"/>
</dbReference>
<comment type="cofactor">
    <cofactor evidence="1">
        <name>Mg(2+)</name>
        <dbReference type="ChEBI" id="CHEBI:18420"/>
    </cofactor>
</comment>
<dbReference type="GO" id="GO:0000287">
    <property type="term" value="F:magnesium ion binding"/>
    <property type="evidence" value="ECO:0007669"/>
    <property type="project" value="InterPro"/>
</dbReference>
<dbReference type="PANTHER" id="PTHR31225">
    <property type="entry name" value="OS04G0344100 PROTEIN-RELATED"/>
    <property type="match status" value="1"/>
</dbReference>
<dbReference type="InterPro" id="IPR008949">
    <property type="entry name" value="Isoprenoid_synthase_dom_sf"/>
</dbReference>
<dbReference type="InterPro" id="IPR006925">
    <property type="entry name" value="Vps16_C"/>
</dbReference>
<keyword evidence="3" id="KW-0460">Magnesium</keyword>